<dbReference type="PANTHER" id="PTHR42655">
    <property type="entry name" value="GLYCOGEN PHOSPHORYLASE"/>
    <property type="match status" value="1"/>
</dbReference>
<evidence type="ECO:0000256" key="7">
    <source>
        <dbReference type="ARBA" id="ARBA00022898"/>
    </source>
</evidence>
<dbReference type="InterPro" id="IPR000811">
    <property type="entry name" value="Glyco_trans_35"/>
</dbReference>
<dbReference type="EC" id="2.4.1.1" evidence="4"/>
<proteinExistence type="inferred from homology"/>
<keyword evidence="8" id="KW-0119">Carbohydrate metabolism</keyword>
<comment type="caution">
    <text evidence="10">The sequence shown here is derived from an EMBL/GenBank/DDBJ whole genome shotgun (WGS) entry which is preliminary data.</text>
</comment>
<keyword evidence="7" id="KW-0663">Pyridoxal phosphate</keyword>
<reference evidence="10 11" key="1">
    <citation type="journal article" date="2015" name="Nature">
        <title>rRNA introns, odd ribosomes, and small enigmatic genomes across a large radiation of phyla.</title>
        <authorList>
            <person name="Brown C.T."/>
            <person name="Hug L.A."/>
            <person name="Thomas B.C."/>
            <person name="Sharon I."/>
            <person name="Castelle C.J."/>
            <person name="Singh A."/>
            <person name="Wilkins M.J."/>
            <person name="Williams K.H."/>
            <person name="Banfield J.F."/>
        </authorList>
    </citation>
    <scope>NUCLEOTIDE SEQUENCE [LARGE SCALE GENOMIC DNA]</scope>
</reference>
<dbReference type="Gene3D" id="3.40.50.2000">
    <property type="entry name" value="Glycogen Phosphorylase B"/>
    <property type="match status" value="2"/>
</dbReference>
<dbReference type="SUPFAM" id="SSF53756">
    <property type="entry name" value="UDP-Glycosyltransferase/glycogen phosphorylase"/>
    <property type="match status" value="1"/>
</dbReference>
<evidence type="ECO:0000313" key="11">
    <source>
        <dbReference type="Proteomes" id="UP000034637"/>
    </source>
</evidence>
<dbReference type="PANTHER" id="PTHR42655:SF1">
    <property type="entry name" value="GLYCOGEN PHOSPHORYLASE"/>
    <property type="match status" value="1"/>
</dbReference>
<comment type="function">
    <text evidence="9">Phosphorylase is an important allosteric enzyme in carbohydrate metabolism. Enzymes from different sources differ in their regulatory mechanisms and in their natural substrates. However, all known phosphorylases share catalytic and structural properties.</text>
</comment>
<comment type="similarity">
    <text evidence="3">Belongs to the glycogen phosphorylase family.</text>
</comment>
<dbReference type="Pfam" id="PF00343">
    <property type="entry name" value="Phosphorylase"/>
    <property type="match status" value="1"/>
</dbReference>
<dbReference type="InterPro" id="IPR035090">
    <property type="entry name" value="Pyridoxal_P_attach_site"/>
</dbReference>
<evidence type="ECO:0000256" key="9">
    <source>
        <dbReference type="ARBA" id="ARBA00025174"/>
    </source>
</evidence>
<dbReference type="EMBL" id="LCPP01000018">
    <property type="protein sequence ID" value="KKU99960.1"/>
    <property type="molecule type" value="Genomic_DNA"/>
</dbReference>
<evidence type="ECO:0000256" key="1">
    <source>
        <dbReference type="ARBA" id="ARBA00001275"/>
    </source>
</evidence>
<dbReference type="Proteomes" id="UP000034637">
    <property type="component" value="Unassembled WGS sequence"/>
</dbReference>
<dbReference type="PROSITE" id="PS00102">
    <property type="entry name" value="PHOSPHORYLASE"/>
    <property type="match status" value="1"/>
</dbReference>
<evidence type="ECO:0000256" key="6">
    <source>
        <dbReference type="ARBA" id="ARBA00022679"/>
    </source>
</evidence>
<keyword evidence="6" id="KW-0808">Transferase</keyword>
<evidence type="ECO:0000256" key="8">
    <source>
        <dbReference type="ARBA" id="ARBA00023277"/>
    </source>
</evidence>
<evidence type="ECO:0000256" key="3">
    <source>
        <dbReference type="ARBA" id="ARBA00006047"/>
    </source>
</evidence>
<dbReference type="GO" id="GO:0030170">
    <property type="term" value="F:pyridoxal phosphate binding"/>
    <property type="evidence" value="ECO:0007669"/>
    <property type="project" value="InterPro"/>
</dbReference>
<dbReference type="GO" id="GO:0005975">
    <property type="term" value="P:carbohydrate metabolic process"/>
    <property type="evidence" value="ECO:0007669"/>
    <property type="project" value="InterPro"/>
</dbReference>
<evidence type="ECO:0000256" key="2">
    <source>
        <dbReference type="ARBA" id="ARBA00001933"/>
    </source>
</evidence>
<evidence type="ECO:0000256" key="4">
    <source>
        <dbReference type="ARBA" id="ARBA00012591"/>
    </source>
</evidence>
<dbReference type="PATRIC" id="fig|1618355.3.peg.592"/>
<evidence type="ECO:0000256" key="5">
    <source>
        <dbReference type="ARBA" id="ARBA00022676"/>
    </source>
</evidence>
<evidence type="ECO:0000313" key="10">
    <source>
        <dbReference type="EMBL" id="KKU99960.1"/>
    </source>
</evidence>
<protein>
    <recommendedName>
        <fullName evidence="4">glycogen phosphorylase</fullName>
        <ecNumber evidence="4">2.4.1.1</ecNumber>
    </recommendedName>
</protein>
<dbReference type="AlphaFoldDB" id="A0A0G1Y090"/>
<gene>
    <name evidence="10" type="ORF">UY33_C0018G0003</name>
</gene>
<keyword evidence="5" id="KW-0328">Glycosyltransferase</keyword>
<dbReference type="InterPro" id="IPR052182">
    <property type="entry name" value="Glycogen/Maltodextrin_Phosph"/>
</dbReference>
<comment type="catalytic activity">
    <reaction evidence="1">
        <text>[(1-&gt;4)-alpha-D-glucosyl](n) + phosphate = [(1-&gt;4)-alpha-D-glucosyl](n-1) + alpha-D-glucose 1-phosphate</text>
        <dbReference type="Rhea" id="RHEA:41732"/>
        <dbReference type="Rhea" id="RHEA-COMP:9584"/>
        <dbReference type="Rhea" id="RHEA-COMP:9586"/>
        <dbReference type="ChEBI" id="CHEBI:15444"/>
        <dbReference type="ChEBI" id="CHEBI:43474"/>
        <dbReference type="ChEBI" id="CHEBI:58601"/>
        <dbReference type="EC" id="2.4.1.1"/>
    </reaction>
</comment>
<dbReference type="InterPro" id="IPR011834">
    <property type="entry name" value="Agluc_phsphrylas"/>
</dbReference>
<accession>A0A0G1Y090</accession>
<comment type="cofactor">
    <cofactor evidence="2">
        <name>pyridoxal 5'-phosphate</name>
        <dbReference type="ChEBI" id="CHEBI:597326"/>
    </cofactor>
</comment>
<dbReference type="GO" id="GO:0008184">
    <property type="term" value="F:glycogen phosphorylase activity"/>
    <property type="evidence" value="ECO:0007669"/>
    <property type="project" value="InterPro"/>
</dbReference>
<sequence>MVAYFCLEYAFDDNPDFYRGGLGVLSGDLLLQAEKDNFPLVALGLYYSHSSEFNLVRDSDHEIVKIPVEVGDHVVAVQAWAKSFGQNQLLLLDSNLPENSPEDRKICQLLYDPDKLTMLKQQLILCIGGVRLLRQLGIPVDVYHLNEGHTAMVLLELGRENQELYRRTVATKHTIFFGAGLHLTPGELSAGLSLFLKKYGMDFAAFFKLGEHSKHPGLFSTTNFLLRHVNRACGVSKSHVFYEKKSHSESRLIPITNGVFTPRWQIPDLPKNPWPVHLRQKKYLLDKVREKTGHELANDKLTIVWSRRLVKYKRPELLFNNLDQLSRIVNDSLRPVQFIIAGLTNYLNPDESDILNVLDRVIQHPDLSGKVVFWPDYDITLAKIFTSGADVLLNTPMTGLEACGTSGMKAGLNGVLSFSVSDGWYAEVNLPDFGWVLPEEGINTEIYRLISEQIAPLYYQRDASGTPVEWVVRMEKTIQLVENNFTSERMLKDYREKLYSY</sequence>
<name>A0A0G1Y090_9BACT</name>
<organism evidence="10 11">
    <name type="scientific">Candidatus Amesbacteria bacterium GW2011_GWA1_48_9</name>
    <dbReference type="NCBI Taxonomy" id="1618355"/>
    <lineage>
        <taxon>Bacteria</taxon>
        <taxon>Candidatus Amesiibacteriota</taxon>
    </lineage>
</organism>
<dbReference type="NCBIfam" id="TIGR02094">
    <property type="entry name" value="more_P_ylases"/>
    <property type="match status" value="1"/>
</dbReference>